<gene>
    <name evidence="3" type="ORF">C1I92_06955</name>
</gene>
<comment type="caution">
    <text evidence="3">The sequence shown here is derived from an EMBL/GenBank/DDBJ whole genome shotgun (WGS) entry which is preliminary data.</text>
</comment>
<dbReference type="RefSeq" id="WP_111253922.1">
    <property type="nucleotide sequence ID" value="NZ_POTW01000011.1"/>
</dbReference>
<keyword evidence="4" id="KW-1185">Reference proteome</keyword>
<evidence type="ECO:0008006" key="5">
    <source>
        <dbReference type="Google" id="ProtNLM"/>
    </source>
</evidence>
<sequence length="347" mass="36629">MRWVPAALLVALTATACSGGDGDPAAAASTPTPTPSSDLLDGSDPPQGLRPAVTASPEATGFLWAPIRDEASGSNLALPEGARPIANTIPGPDGTTVITRGFVFEHDDGVIGFEMIDDYATLDDLEKMADFLAASVGGAVVATEEVDVGQERGIDGEVVYGDDQLMLFRILVLNSDGDVWSGFAGGPEEDRERLESEFTRLTDTAFLRPAGGPVAVLDEPSGITVELPDRVPPEDRSPDGSTPVRGYHHDDGLGFVVVDGRPDGDDLDAALANVAVSVEGTVESSALLDVRGHHAIDGVVIAGEWTYLMRVIHLEERTLVVYAAGKPDERQRLTDDVDRMTESFVVP</sequence>
<feature type="compositionally biased region" description="Low complexity" evidence="1">
    <location>
        <begin position="19"/>
        <end position="38"/>
    </location>
</feature>
<feature type="chain" id="PRO_5039582039" description="DUF1795 domain-containing protein" evidence="2">
    <location>
        <begin position="17"/>
        <end position="347"/>
    </location>
</feature>
<proteinExistence type="predicted"/>
<name>A0A2W2BGA6_9ACTN</name>
<keyword evidence="2" id="KW-0732">Signal</keyword>
<evidence type="ECO:0000313" key="4">
    <source>
        <dbReference type="Proteomes" id="UP000248764"/>
    </source>
</evidence>
<protein>
    <recommendedName>
        <fullName evidence="5">DUF1795 domain-containing protein</fullName>
    </recommendedName>
</protein>
<evidence type="ECO:0000256" key="1">
    <source>
        <dbReference type="SAM" id="MobiDB-lite"/>
    </source>
</evidence>
<dbReference type="AlphaFoldDB" id="A0A2W2BGA6"/>
<dbReference type="EMBL" id="POTW01000011">
    <property type="protein sequence ID" value="PZF85022.1"/>
    <property type="molecule type" value="Genomic_DNA"/>
</dbReference>
<reference evidence="3 4" key="1">
    <citation type="submission" date="2018-01" db="EMBL/GenBank/DDBJ databases">
        <title>Draft genome sequence of Jiangella sp. GTF31.</title>
        <authorList>
            <person name="Sahin N."/>
            <person name="Ay H."/>
            <person name="Saygin H."/>
        </authorList>
    </citation>
    <scope>NUCLEOTIDE SEQUENCE [LARGE SCALE GENOMIC DNA]</scope>
    <source>
        <strain evidence="3 4">GTF31</strain>
    </source>
</reference>
<feature type="region of interest" description="Disordered" evidence="1">
    <location>
        <begin position="19"/>
        <end position="52"/>
    </location>
</feature>
<evidence type="ECO:0000313" key="3">
    <source>
        <dbReference type="EMBL" id="PZF85022.1"/>
    </source>
</evidence>
<evidence type="ECO:0000256" key="2">
    <source>
        <dbReference type="SAM" id="SignalP"/>
    </source>
</evidence>
<dbReference type="PROSITE" id="PS51257">
    <property type="entry name" value="PROKAR_LIPOPROTEIN"/>
    <property type="match status" value="1"/>
</dbReference>
<feature type="signal peptide" evidence="2">
    <location>
        <begin position="1"/>
        <end position="16"/>
    </location>
</feature>
<organism evidence="3 4">
    <name type="scientific">Jiangella anatolica</name>
    <dbReference type="NCBI Taxonomy" id="2670374"/>
    <lineage>
        <taxon>Bacteria</taxon>
        <taxon>Bacillati</taxon>
        <taxon>Actinomycetota</taxon>
        <taxon>Actinomycetes</taxon>
        <taxon>Jiangellales</taxon>
        <taxon>Jiangellaceae</taxon>
        <taxon>Jiangella</taxon>
    </lineage>
</organism>
<accession>A0A2W2BGA6</accession>
<dbReference type="Proteomes" id="UP000248764">
    <property type="component" value="Unassembled WGS sequence"/>
</dbReference>